<sequence length="91" mass="10204">MVPRFMFLTSGRRRTRSCILCTSARAKRVVFPAAATPEFRGASVSRTSYLGRAAAATPISLTIRNITYQYQLLHYIIVEIEHASCDLVDTH</sequence>
<accession>A0A4C1SQC1</accession>
<proteinExistence type="predicted"/>
<keyword evidence="2" id="KW-1185">Reference proteome</keyword>
<dbReference type="EMBL" id="BGZK01003766">
    <property type="protein sequence ID" value="GBP04413.1"/>
    <property type="molecule type" value="Genomic_DNA"/>
</dbReference>
<comment type="caution">
    <text evidence="1">The sequence shown here is derived from an EMBL/GenBank/DDBJ whole genome shotgun (WGS) entry which is preliminary data.</text>
</comment>
<organism evidence="1 2">
    <name type="scientific">Eumeta variegata</name>
    <name type="common">Bagworm moth</name>
    <name type="synonym">Eumeta japonica</name>
    <dbReference type="NCBI Taxonomy" id="151549"/>
    <lineage>
        <taxon>Eukaryota</taxon>
        <taxon>Metazoa</taxon>
        <taxon>Ecdysozoa</taxon>
        <taxon>Arthropoda</taxon>
        <taxon>Hexapoda</taxon>
        <taxon>Insecta</taxon>
        <taxon>Pterygota</taxon>
        <taxon>Neoptera</taxon>
        <taxon>Endopterygota</taxon>
        <taxon>Lepidoptera</taxon>
        <taxon>Glossata</taxon>
        <taxon>Ditrysia</taxon>
        <taxon>Tineoidea</taxon>
        <taxon>Psychidae</taxon>
        <taxon>Oiketicinae</taxon>
        <taxon>Eumeta</taxon>
    </lineage>
</organism>
<evidence type="ECO:0000313" key="1">
    <source>
        <dbReference type="EMBL" id="GBP04413.1"/>
    </source>
</evidence>
<reference evidence="1 2" key="1">
    <citation type="journal article" date="2019" name="Commun. Biol.">
        <title>The bagworm genome reveals a unique fibroin gene that provides high tensile strength.</title>
        <authorList>
            <person name="Kono N."/>
            <person name="Nakamura H."/>
            <person name="Ohtoshi R."/>
            <person name="Tomita M."/>
            <person name="Numata K."/>
            <person name="Arakawa K."/>
        </authorList>
    </citation>
    <scope>NUCLEOTIDE SEQUENCE [LARGE SCALE GENOMIC DNA]</scope>
</reference>
<evidence type="ECO:0000313" key="2">
    <source>
        <dbReference type="Proteomes" id="UP000299102"/>
    </source>
</evidence>
<gene>
    <name evidence="1" type="ORF">EVAR_97393_1</name>
</gene>
<dbReference type="AlphaFoldDB" id="A0A4C1SQC1"/>
<dbReference type="Proteomes" id="UP000299102">
    <property type="component" value="Unassembled WGS sequence"/>
</dbReference>
<name>A0A4C1SQC1_EUMVA</name>
<protein>
    <submittedName>
        <fullName evidence="1">Uncharacterized protein</fullName>
    </submittedName>
</protein>